<feature type="transmembrane region" description="Helical" evidence="1">
    <location>
        <begin position="12"/>
        <end position="29"/>
    </location>
</feature>
<reference evidence="2 3" key="1">
    <citation type="journal article" date="2014" name="Genome Announc.">
        <title>Draft Genome Sequences of Two Vibrionaceae Species, Vibrio ponticus C121 and Photobacterium aphoticum C119, Isolated as Coral Reef Microbiota.</title>
        <authorList>
            <person name="Al-saari N."/>
            <person name="Meirelles P.M."/>
            <person name="Mino S."/>
            <person name="Suda W."/>
            <person name="Oshima K."/>
            <person name="Hattori M."/>
            <person name="Ohkuma M."/>
            <person name="Thompson F.L."/>
            <person name="Gomez-Gil B."/>
            <person name="Sawabe T."/>
            <person name="Sawabe T."/>
        </authorList>
    </citation>
    <scope>NUCLEOTIDE SEQUENCE [LARGE SCALE GENOMIC DNA]</scope>
    <source>
        <strain evidence="2 3">JCM 19237</strain>
    </source>
</reference>
<protein>
    <submittedName>
        <fullName evidence="2">Uncharacterized protein</fullName>
    </submittedName>
</protein>
<organism evidence="2 3">
    <name type="scientific">Photobacterium aphoticum</name>
    <dbReference type="NCBI Taxonomy" id="754436"/>
    <lineage>
        <taxon>Bacteria</taxon>
        <taxon>Pseudomonadati</taxon>
        <taxon>Pseudomonadota</taxon>
        <taxon>Gammaproteobacteria</taxon>
        <taxon>Vibrionales</taxon>
        <taxon>Vibrionaceae</taxon>
        <taxon>Photobacterium</taxon>
    </lineage>
</organism>
<gene>
    <name evidence="2" type="ORF">JCM19237_73</name>
</gene>
<sequence length="48" mass="5368">MSAMQPTTRLLRYLALSATLALMGWVILWQTTLSPILTSTHGSWRVHG</sequence>
<keyword evidence="1" id="KW-0472">Membrane</keyword>
<dbReference type="Proteomes" id="UP000029227">
    <property type="component" value="Unassembled WGS sequence"/>
</dbReference>
<accession>A0A090RLZ1</accession>
<comment type="caution">
    <text evidence="2">The sequence shown here is derived from an EMBL/GenBank/DDBJ whole genome shotgun (WGS) entry which is preliminary data.</text>
</comment>
<keyword evidence="1" id="KW-1133">Transmembrane helix</keyword>
<dbReference type="AlphaFoldDB" id="A0A090RLZ1"/>
<evidence type="ECO:0000313" key="2">
    <source>
        <dbReference type="EMBL" id="GAL08477.1"/>
    </source>
</evidence>
<dbReference type="EMBL" id="BBMN01000026">
    <property type="protein sequence ID" value="GAL08477.1"/>
    <property type="molecule type" value="Genomic_DNA"/>
</dbReference>
<evidence type="ECO:0000313" key="3">
    <source>
        <dbReference type="Proteomes" id="UP000029227"/>
    </source>
</evidence>
<name>A0A090RLZ1_9GAMM</name>
<proteinExistence type="predicted"/>
<dbReference type="STRING" id="754436.JCM19237_73"/>
<evidence type="ECO:0000256" key="1">
    <source>
        <dbReference type="SAM" id="Phobius"/>
    </source>
</evidence>
<keyword evidence="1" id="KW-0812">Transmembrane</keyword>